<gene>
    <name evidence="1" type="ORF">SAMN04487865_10047</name>
</gene>
<evidence type="ECO:0000313" key="2">
    <source>
        <dbReference type="Proteomes" id="UP000243374"/>
    </source>
</evidence>
<dbReference type="NCBIfam" id="TIGR03344">
    <property type="entry name" value="VI_effect_Hcp1"/>
    <property type="match status" value="1"/>
</dbReference>
<dbReference type="SUPFAM" id="SSF141452">
    <property type="entry name" value="Hcp1-like"/>
    <property type="match status" value="1"/>
</dbReference>
<dbReference type="PANTHER" id="PTHR36152">
    <property type="entry name" value="CYTOPLASMIC PROTEIN-RELATED"/>
    <property type="match status" value="1"/>
</dbReference>
<sequence length="175" mass="18686">MASDFFVKIDGIDGDSNDKGHSKWIEAVSFSHGSVQNVGAGRATDVSGRGAFEPFSFVHLIDKATPKIQQFCMSGQKIAKVEFQVCREVAGAQVPVYEITLENVKISKAEVKSVVSGGNGADALIDTFQGADGAYLPVEQVQLVAGKISWKYTAIKPDSTKDGAVEANFNQIENA</sequence>
<reference evidence="1 2" key="1">
    <citation type="submission" date="2016-10" db="EMBL/GenBank/DDBJ databases">
        <authorList>
            <person name="Varghese N."/>
            <person name="Submissions S."/>
        </authorList>
    </citation>
    <scope>NUCLEOTIDE SEQUENCE [LARGE SCALE GENOMIC DNA]</scope>
    <source>
        <strain evidence="1 2">22B</strain>
    </source>
</reference>
<dbReference type="RefSeq" id="WP_074838775.1">
    <property type="nucleotide sequence ID" value="NZ_CP047056.1"/>
</dbReference>
<dbReference type="EMBL" id="FOSF01000004">
    <property type="protein sequence ID" value="SFJ83476.1"/>
    <property type="molecule type" value="Genomic_DNA"/>
</dbReference>
<dbReference type="InterPro" id="IPR008514">
    <property type="entry name" value="T6SS_Hcp"/>
</dbReference>
<keyword evidence="2" id="KW-1185">Reference proteome</keyword>
<dbReference type="InterPro" id="IPR036624">
    <property type="entry name" value="Hcp1-lik_sf"/>
</dbReference>
<proteinExistence type="predicted"/>
<dbReference type="PANTHER" id="PTHR36152:SF5">
    <property type="entry name" value="PROTEIN HCP1"/>
    <property type="match status" value="1"/>
</dbReference>
<evidence type="ECO:0000313" key="1">
    <source>
        <dbReference type="EMBL" id="SFJ83476.1"/>
    </source>
</evidence>
<organism evidence="1 2">
    <name type="scientific">Succinivibrio dextrinosolvens</name>
    <dbReference type="NCBI Taxonomy" id="83771"/>
    <lineage>
        <taxon>Bacteria</taxon>
        <taxon>Pseudomonadati</taxon>
        <taxon>Pseudomonadota</taxon>
        <taxon>Gammaproteobacteria</taxon>
        <taxon>Aeromonadales</taxon>
        <taxon>Succinivibrionaceae</taxon>
        <taxon>Succinivibrio</taxon>
    </lineage>
</organism>
<dbReference type="AlphaFoldDB" id="A0A662Z8W2"/>
<dbReference type="Pfam" id="PF05638">
    <property type="entry name" value="T6SS_HCP"/>
    <property type="match status" value="1"/>
</dbReference>
<dbReference type="InterPro" id="IPR053165">
    <property type="entry name" value="HSI-I_assembly_Hcp1"/>
</dbReference>
<protein>
    <submittedName>
        <fullName evidence="1">Type VI secretion system secreted protein Hcp</fullName>
    </submittedName>
</protein>
<dbReference type="Proteomes" id="UP000243374">
    <property type="component" value="Unassembled WGS sequence"/>
</dbReference>
<accession>A0A662Z8W2</accession>
<dbReference type="Gene3D" id="2.30.110.20">
    <property type="entry name" value="Hcp1-like"/>
    <property type="match status" value="1"/>
</dbReference>
<name>A0A662Z8W2_9GAMM</name>
<dbReference type="OrthoDB" id="4865570at2"/>